<accession>A0AB34VC35</accession>
<keyword evidence="9" id="KW-1029">Fimbrium biogenesis</keyword>
<feature type="domain" description="PapC N-terminal" evidence="12">
    <location>
        <begin position="53"/>
        <end position="169"/>
    </location>
</feature>
<dbReference type="Pfam" id="PF13953">
    <property type="entry name" value="PapC_C"/>
    <property type="match status" value="1"/>
</dbReference>
<dbReference type="Gene3D" id="3.10.20.410">
    <property type="match status" value="1"/>
</dbReference>
<dbReference type="InterPro" id="IPR000015">
    <property type="entry name" value="Fimb_usher"/>
</dbReference>
<dbReference type="Proteomes" id="UP000072520">
    <property type="component" value="Unassembled WGS sequence"/>
</dbReference>
<evidence type="ECO:0000259" key="11">
    <source>
        <dbReference type="Pfam" id="PF13953"/>
    </source>
</evidence>
<dbReference type="PANTHER" id="PTHR30451">
    <property type="entry name" value="OUTER MEMBRANE USHER PROTEIN"/>
    <property type="match status" value="1"/>
</dbReference>
<dbReference type="AlphaFoldDB" id="A0AB34VC35"/>
<dbReference type="GO" id="GO:0009279">
    <property type="term" value="C:cell outer membrane"/>
    <property type="evidence" value="ECO:0007669"/>
    <property type="project" value="UniProtKB-SubCell"/>
</dbReference>
<dbReference type="EMBL" id="LDSI01000030">
    <property type="protein sequence ID" value="KTS94006.1"/>
    <property type="molecule type" value="Genomic_DNA"/>
</dbReference>
<dbReference type="GeneID" id="61253997"/>
<dbReference type="InterPro" id="IPR042186">
    <property type="entry name" value="FimD_plug_dom"/>
</dbReference>
<dbReference type="Gene3D" id="2.60.40.3110">
    <property type="match status" value="1"/>
</dbReference>
<evidence type="ECO:0000256" key="9">
    <source>
        <dbReference type="RuleBase" id="RU003884"/>
    </source>
</evidence>
<keyword evidence="5 9" id="KW-0812">Transmembrane</keyword>
<keyword evidence="8 9" id="KW-0998">Cell outer membrane</keyword>
<evidence type="ECO:0000256" key="1">
    <source>
        <dbReference type="ARBA" id="ARBA00004571"/>
    </source>
</evidence>
<dbReference type="Gene3D" id="2.60.40.2070">
    <property type="match status" value="1"/>
</dbReference>
<dbReference type="PANTHER" id="PTHR30451:SF20">
    <property type="entry name" value="FIMBRIAE USHER"/>
    <property type="match status" value="1"/>
</dbReference>
<dbReference type="InterPro" id="IPR037224">
    <property type="entry name" value="PapC_N_sf"/>
</dbReference>
<name>A0AB34VC35_9GAMM</name>
<dbReference type="PROSITE" id="PS01151">
    <property type="entry name" value="FIMBRIAL_USHER"/>
    <property type="match status" value="1"/>
</dbReference>
<dbReference type="GO" id="GO:0015473">
    <property type="term" value="F:fimbrial usher porin activity"/>
    <property type="evidence" value="ECO:0007669"/>
    <property type="project" value="InterPro"/>
</dbReference>
<evidence type="ECO:0000313" key="14">
    <source>
        <dbReference type="Proteomes" id="UP000072520"/>
    </source>
</evidence>
<comment type="subcellular location">
    <subcellularLocation>
        <location evidence="1 9">Cell outer membrane</location>
        <topology evidence="1 9">Multi-pass membrane protein</topology>
    </subcellularLocation>
</comment>
<dbReference type="SUPFAM" id="SSF141729">
    <property type="entry name" value="FimD N-terminal domain-like"/>
    <property type="match status" value="1"/>
</dbReference>
<evidence type="ECO:0000256" key="7">
    <source>
        <dbReference type="ARBA" id="ARBA00023136"/>
    </source>
</evidence>
<dbReference type="FunFam" id="2.60.40.2610:FF:000001">
    <property type="entry name" value="Outer membrane fimbrial usher protein"/>
    <property type="match status" value="1"/>
</dbReference>
<gene>
    <name evidence="13" type="ORF">RSA13_19880</name>
</gene>
<dbReference type="Pfam" id="PF13954">
    <property type="entry name" value="PapC_N"/>
    <property type="match status" value="1"/>
</dbReference>
<evidence type="ECO:0000313" key="13">
    <source>
        <dbReference type="EMBL" id="KTS94006.1"/>
    </source>
</evidence>
<evidence type="ECO:0000256" key="8">
    <source>
        <dbReference type="ARBA" id="ARBA00023237"/>
    </source>
</evidence>
<reference evidence="13 14" key="1">
    <citation type="journal article" date="2016" name="Front. Microbiol.">
        <title>Genomic Resource of Rice Seed Associated Bacteria.</title>
        <authorList>
            <person name="Midha S."/>
            <person name="Bansal K."/>
            <person name="Sharma S."/>
            <person name="Kumar N."/>
            <person name="Patil P.P."/>
            <person name="Chaudhry V."/>
            <person name="Patil P.B."/>
        </authorList>
    </citation>
    <scope>NUCLEOTIDE SEQUENCE [LARGE SCALE GENOMIC DNA]</scope>
    <source>
        <strain evidence="13 14">RSA13</strain>
    </source>
</reference>
<feature type="chain" id="PRO_5044222865" evidence="10">
    <location>
        <begin position="23"/>
        <end position="840"/>
    </location>
</feature>
<sequence>MNIVSLFLLFALSLLFLRGGQAAEGQDDYLFDPALVREMLPGQIAMPDNVQDAWFQPGRYDVDLYLNGKFQQSTSVDIVRAGRALSVCLPLSFYQAFGVKAHYLTALKAKDCARPDALLTGASVNVNTGSLRVDVTVPQAMRVQRPVGYIAPENLTAGTTMGFVNYNLNQFYSDYKNAQRFESTYLGINSGINVGMWRFRQQGNFTHDEVGNRWQSARAWVQRALPSLRSEAGIGELFSNGDLFTAVSFNGVSLDSDDRMLPDSVRGYAPLVRGVANSNARVTVWQGKQRIYQTTVPPGPFTINDLSPVSYGGDLSVEVQESDGSLHRFSVPYAVLPQSLRPGRTDYNFAAGKVRDYSKANTFTELTVRHGLSNAITLNGGVRLGERYHAVLAGGVWASDIGAVGFNSAYSSAVLNGGESTQGWRYALSYSRTFQPTNTTLTFAGYQYSTQGYRDLNDVIALNNAETPGRNSITSEYMQRTRLQMTLNQTLGQWGNIYLSGSKQNYYDGRSRTTQFQVGYGTVLPKNIALNISLSRQYSRRAYATDPRRAVMAQYADETFYKDTQLQVSVSVPLGTDATSPYLALGGSRGSQNGSNYTASLSGLSGESGTSYSLNVNRDQQQRDTTVSGSLGKTFSEASVTGTASTSSRFNQMSVNAMGAAVIHSGGVTLGHYLGDTFALVEAKGARGARILNSQGSEIDRFGYALVPSLNPYHYNTITLGASGSDGHVEIQDSEKSVAPYAGAMVKVSFRTLRGYPLMLKTRTNRDAMVPVGADLLDETGKRVGTFGQGGNAWLRVAKTQGRLKAVWGDDAQSSCVMDYHIPQPEPDAVMTYADAVCRF</sequence>
<dbReference type="Pfam" id="PF00577">
    <property type="entry name" value="Usher"/>
    <property type="match status" value="1"/>
</dbReference>
<dbReference type="InterPro" id="IPR025949">
    <property type="entry name" value="PapC-like_C"/>
</dbReference>
<feature type="domain" description="PapC-like C-terminal" evidence="11">
    <location>
        <begin position="760"/>
        <end position="823"/>
    </location>
</feature>
<dbReference type="Gene3D" id="2.60.40.2610">
    <property type="entry name" value="Outer membrane usher protein FimD, plug domain"/>
    <property type="match status" value="1"/>
</dbReference>
<keyword evidence="3 9" id="KW-0813">Transport</keyword>
<evidence type="ECO:0000256" key="3">
    <source>
        <dbReference type="ARBA" id="ARBA00022448"/>
    </source>
</evidence>
<keyword evidence="6 10" id="KW-0732">Signal</keyword>
<evidence type="ECO:0000259" key="12">
    <source>
        <dbReference type="Pfam" id="PF13954"/>
    </source>
</evidence>
<dbReference type="RefSeq" id="WP_058702093.1">
    <property type="nucleotide sequence ID" value="NZ_CP049115.1"/>
</dbReference>
<dbReference type="InterPro" id="IPR018030">
    <property type="entry name" value="Fimbrial_membr_usher_CS"/>
</dbReference>
<evidence type="ECO:0000256" key="10">
    <source>
        <dbReference type="SAM" id="SignalP"/>
    </source>
</evidence>
<feature type="signal peptide" evidence="10">
    <location>
        <begin position="1"/>
        <end position="22"/>
    </location>
</feature>
<keyword evidence="4" id="KW-1134">Transmembrane beta strand</keyword>
<comment type="caution">
    <text evidence="13">The sequence shown here is derived from an EMBL/GenBank/DDBJ whole genome shotgun (WGS) entry which is preliminary data.</text>
</comment>
<evidence type="ECO:0000256" key="5">
    <source>
        <dbReference type="ARBA" id="ARBA00022692"/>
    </source>
</evidence>
<proteinExistence type="inferred from homology"/>
<evidence type="ECO:0000256" key="2">
    <source>
        <dbReference type="ARBA" id="ARBA00008064"/>
    </source>
</evidence>
<dbReference type="GO" id="GO:0009297">
    <property type="term" value="P:pilus assembly"/>
    <property type="evidence" value="ECO:0007669"/>
    <property type="project" value="InterPro"/>
</dbReference>
<organism evidence="13 14">
    <name type="scientific">Pantoea stewartii</name>
    <dbReference type="NCBI Taxonomy" id="66269"/>
    <lineage>
        <taxon>Bacteria</taxon>
        <taxon>Pseudomonadati</taxon>
        <taxon>Pseudomonadota</taxon>
        <taxon>Gammaproteobacteria</taxon>
        <taxon>Enterobacterales</taxon>
        <taxon>Erwiniaceae</taxon>
        <taxon>Pantoea</taxon>
    </lineage>
</organism>
<dbReference type="InterPro" id="IPR043142">
    <property type="entry name" value="PapC-like_C_sf"/>
</dbReference>
<comment type="similarity">
    <text evidence="2 9">Belongs to the fimbrial export usher family.</text>
</comment>
<protein>
    <submittedName>
        <fullName evidence="13">Deoxyribonuclease HsdR</fullName>
    </submittedName>
</protein>
<keyword evidence="7 9" id="KW-0472">Membrane</keyword>
<evidence type="ECO:0000256" key="4">
    <source>
        <dbReference type="ARBA" id="ARBA00022452"/>
    </source>
</evidence>
<evidence type="ECO:0000256" key="6">
    <source>
        <dbReference type="ARBA" id="ARBA00022729"/>
    </source>
</evidence>
<dbReference type="InterPro" id="IPR025885">
    <property type="entry name" value="PapC_N"/>
</dbReference>
<dbReference type="FunFam" id="2.60.40.3110:FF:000001">
    <property type="entry name" value="Putative fimbrial outer membrane usher"/>
    <property type="match status" value="1"/>
</dbReference>